<dbReference type="Pfam" id="PF00112">
    <property type="entry name" value="Peptidase_C1"/>
    <property type="match status" value="1"/>
</dbReference>
<dbReference type="InterPro" id="IPR038765">
    <property type="entry name" value="Papain-like_cys_pep_sf"/>
</dbReference>
<dbReference type="GO" id="GO:0008234">
    <property type="term" value="F:cysteine-type peptidase activity"/>
    <property type="evidence" value="ECO:0007669"/>
    <property type="project" value="InterPro"/>
</dbReference>
<sequence length="110" mass="11682">MPATSPSSSTLAVCTTSQSVTASPWTTVFLWLVTAPSTALTTGSSRTGWGTTWGDEGYIRMSRNKKNQCGIASSASLPSCVTFRICYFPPLLSSLVLVVLLQINILCTVS</sequence>
<keyword evidence="2" id="KW-0378">Hydrolase</keyword>
<reference evidence="2" key="1">
    <citation type="journal article" date="2015" name="PLoS Negl. Trop. Dis.">
        <title>Deep Sequencing Analysis of the Ixodes ricinus Haemocytome.</title>
        <authorList>
            <person name="Kotsyfakis M."/>
            <person name="Kopacek P."/>
            <person name="Franta Z."/>
            <person name="Pedra J.H."/>
            <person name="Ribeiro J.M."/>
        </authorList>
    </citation>
    <scope>NUCLEOTIDE SEQUENCE</scope>
</reference>
<proteinExistence type="evidence at transcript level"/>
<evidence type="ECO:0000313" key="2">
    <source>
        <dbReference type="EMBL" id="JAC94488.1"/>
    </source>
</evidence>
<accession>A0A090XFE7</accession>
<feature type="domain" description="Peptidase C1A papain C-terminal" evidence="1">
    <location>
        <begin position="48"/>
        <end position="78"/>
    </location>
</feature>
<dbReference type="SUPFAM" id="SSF54001">
    <property type="entry name" value="Cysteine proteinases"/>
    <property type="match status" value="1"/>
</dbReference>
<feature type="non-terminal residue" evidence="2">
    <location>
        <position position="110"/>
    </location>
</feature>
<dbReference type="GO" id="GO:0006508">
    <property type="term" value="P:proteolysis"/>
    <property type="evidence" value="ECO:0007669"/>
    <property type="project" value="UniProtKB-KW"/>
</dbReference>
<keyword evidence="2" id="KW-0645">Protease</keyword>
<dbReference type="EMBL" id="GBIH01000222">
    <property type="protein sequence ID" value="JAC94488.1"/>
    <property type="molecule type" value="mRNA"/>
</dbReference>
<organism evidence="2">
    <name type="scientific">Ixodes ricinus</name>
    <name type="common">Common tick</name>
    <name type="synonym">Acarus ricinus</name>
    <dbReference type="NCBI Taxonomy" id="34613"/>
    <lineage>
        <taxon>Eukaryota</taxon>
        <taxon>Metazoa</taxon>
        <taxon>Ecdysozoa</taxon>
        <taxon>Arthropoda</taxon>
        <taxon>Chelicerata</taxon>
        <taxon>Arachnida</taxon>
        <taxon>Acari</taxon>
        <taxon>Parasitiformes</taxon>
        <taxon>Ixodida</taxon>
        <taxon>Ixodoidea</taxon>
        <taxon>Ixodidae</taxon>
        <taxon>Ixodinae</taxon>
        <taxon>Ixodes</taxon>
    </lineage>
</organism>
<dbReference type="Gene3D" id="2.40.50.170">
    <property type="entry name" value="Cysteine proteinases. Chain C"/>
    <property type="match status" value="1"/>
</dbReference>
<dbReference type="AlphaFoldDB" id="A0A090XFE7"/>
<dbReference type="InterPro" id="IPR000668">
    <property type="entry name" value="Peptidase_C1A_C"/>
</dbReference>
<protein>
    <submittedName>
        <fullName evidence="2">Putative cathepsin l-like cysteine protease</fullName>
    </submittedName>
</protein>
<name>A0A090XFE7_IXORI</name>
<evidence type="ECO:0000259" key="1">
    <source>
        <dbReference type="Pfam" id="PF00112"/>
    </source>
</evidence>